<name>F4SA63_MELLP</name>
<dbReference type="GeneID" id="18937315"/>
<gene>
    <name evidence="2" type="ORF">MELLADRAFT_95666</name>
</gene>
<dbReference type="OrthoDB" id="2506334at2759"/>
<dbReference type="RefSeq" id="XP_007418246.1">
    <property type="nucleotide sequence ID" value="XM_007418184.1"/>
</dbReference>
<dbReference type="AlphaFoldDB" id="F4SA63"/>
<evidence type="ECO:0008006" key="4">
    <source>
        <dbReference type="Google" id="ProtNLM"/>
    </source>
</evidence>
<evidence type="ECO:0000313" key="3">
    <source>
        <dbReference type="Proteomes" id="UP000001072"/>
    </source>
</evidence>
<organism evidence="3">
    <name type="scientific">Melampsora larici-populina (strain 98AG31 / pathotype 3-4-7)</name>
    <name type="common">Poplar leaf rust fungus</name>
    <dbReference type="NCBI Taxonomy" id="747676"/>
    <lineage>
        <taxon>Eukaryota</taxon>
        <taxon>Fungi</taxon>
        <taxon>Dikarya</taxon>
        <taxon>Basidiomycota</taxon>
        <taxon>Pucciniomycotina</taxon>
        <taxon>Pucciniomycetes</taxon>
        <taxon>Pucciniales</taxon>
        <taxon>Melampsoraceae</taxon>
        <taxon>Melampsora</taxon>
    </lineage>
</organism>
<dbReference type="VEuPathDB" id="FungiDB:MELLADRAFT_95666"/>
<feature type="region of interest" description="Disordered" evidence="1">
    <location>
        <begin position="957"/>
        <end position="985"/>
    </location>
</feature>
<keyword evidence="3" id="KW-1185">Reference proteome</keyword>
<accession>F4SA63</accession>
<dbReference type="Proteomes" id="UP000001072">
    <property type="component" value="Unassembled WGS sequence"/>
</dbReference>
<dbReference type="KEGG" id="mlr:MELLADRAFT_95666"/>
<feature type="compositionally biased region" description="Basic and acidic residues" evidence="1">
    <location>
        <begin position="874"/>
        <end position="886"/>
    </location>
</feature>
<dbReference type="HOGENOM" id="CLU_005992_0_1_1"/>
<protein>
    <recommendedName>
        <fullName evidence="4">GCM domain-containing protein</fullName>
    </recommendedName>
</protein>
<sequence length="985" mass="112719">MNNSLRANCSELVRHVACEDTICRLDEHIPSGWGIIRHSGDHTHAWPRRNKPDKYSMKRFAERVTNNPSMGPLQHKLHKTHLKFLTIPGWSSPCRNTGYHIVIWDSSVVGKPAPYCLLPTQDTGRCRGYPREEDTRCRGQFPFGDDSLGKDIHMTFQTQWMADQLLTREIDGGVYRGGLLSDVTYKFFANGYLMTTSMYHSTLRRWIPIQLTWLYGLSEEHYFAHFNTLMKQIKKAQLLPEERDTLVRQVVDFSAAQKNGFIRAYMKVFDCTDRKEALGKLKGCQEHFRQQVTRLKKNHKIVPLHLQEDWVRLTECLLHKDVPGKDTYEQNVQTLRRLFPAAKRWLDWWQASDIEAMLFRSRRKQIDDDGLCDDLPDTTNAQESMHRVYYMIAESNCTIQIGLVQLYAFVKSLERDHEDLLRGVSIEYGSTRNYEKVATTLGWTKKNRNRKDKHNDGRPPDTTQALLGRKKKLGRPVGSVNINRNPITTFQGFYASSEAGRRNRCWLDSIAECLHAIQSPLWFHGTNGKATHIYTKIMKVLSSRATCEMTEKGSIRAILSQGQNTIHAAAQAASVSFPTDQFASADTFFEVIFDCTDKRPLVPAPARTLFRLARIQKLVCSRDSTHRINKTIPTNTISILPQHFDSDFNYSQTPKFLATWMSETGIRGQSNRHCQRCTKDDTGLPPFFERNRLAWEQPDMDAMMAECDLPYQLEVYGVKYWMRTRGYWDGAHFWCKVIRTVQGLTAVWYHNDMLNGGNASLISTDLQDIGGPSPKTSWAMYSRQPTADESVIIEEAKDSIKQMDKSLVLDGNREGVKSLLASLTPEEIEDMFASDGNTEEENCSKLEKKEAKPKKKAHKKKSKAYQVLTAEERALDDISDEDKHCEQGQQEDGVESEIEVVSSKPKGRMKSTAKIQARPRPVAVVQTKDPVSKSKTNDPKPVTKKLKGWKGYEMVAEGAVEESHEGEEEPVEQAERGVRTSKRKR</sequence>
<feature type="region of interest" description="Disordered" evidence="1">
    <location>
        <begin position="874"/>
        <end position="945"/>
    </location>
</feature>
<dbReference type="EMBL" id="GL883175">
    <property type="protein sequence ID" value="EGF98492.1"/>
    <property type="molecule type" value="Genomic_DNA"/>
</dbReference>
<reference evidence="3" key="1">
    <citation type="journal article" date="2011" name="Proc. Natl. Acad. Sci. U.S.A.">
        <title>Obligate biotrophy features unraveled by the genomic analysis of rust fungi.</title>
        <authorList>
            <person name="Duplessis S."/>
            <person name="Cuomo C.A."/>
            <person name="Lin Y.-C."/>
            <person name="Aerts A."/>
            <person name="Tisserant E."/>
            <person name="Veneault-Fourrey C."/>
            <person name="Joly D.L."/>
            <person name="Hacquard S."/>
            <person name="Amselem J."/>
            <person name="Cantarel B.L."/>
            <person name="Chiu R."/>
            <person name="Coutinho P.M."/>
            <person name="Feau N."/>
            <person name="Field M."/>
            <person name="Frey P."/>
            <person name="Gelhaye E."/>
            <person name="Goldberg J."/>
            <person name="Grabherr M.G."/>
            <person name="Kodira C.D."/>
            <person name="Kohler A."/>
            <person name="Kuees U."/>
            <person name="Lindquist E.A."/>
            <person name="Lucas S.M."/>
            <person name="Mago R."/>
            <person name="Mauceli E."/>
            <person name="Morin E."/>
            <person name="Murat C."/>
            <person name="Pangilinan J.L."/>
            <person name="Park R."/>
            <person name="Pearson M."/>
            <person name="Quesneville H."/>
            <person name="Rouhier N."/>
            <person name="Sakthikumar S."/>
            <person name="Salamov A.A."/>
            <person name="Schmutz J."/>
            <person name="Selles B."/>
            <person name="Shapiro H."/>
            <person name="Tanguay P."/>
            <person name="Tuskan G.A."/>
            <person name="Henrissat B."/>
            <person name="Van de Peer Y."/>
            <person name="Rouze P."/>
            <person name="Ellis J.G."/>
            <person name="Dodds P.N."/>
            <person name="Schein J.E."/>
            <person name="Zhong S."/>
            <person name="Hamelin R.C."/>
            <person name="Grigoriev I.V."/>
            <person name="Szabo L.J."/>
            <person name="Martin F."/>
        </authorList>
    </citation>
    <scope>NUCLEOTIDE SEQUENCE [LARGE SCALE GENOMIC DNA]</scope>
    <source>
        <strain evidence="3">98AG31 / pathotype 3-4-7</strain>
    </source>
</reference>
<evidence type="ECO:0000256" key="1">
    <source>
        <dbReference type="SAM" id="MobiDB-lite"/>
    </source>
</evidence>
<proteinExistence type="predicted"/>
<dbReference type="eggNOG" id="ENOG502S7P8">
    <property type="taxonomic scope" value="Eukaryota"/>
</dbReference>
<dbReference type="InParanoid" id="F4SA63"/>
<evidence type="ECO:0000313" key="2">
    <source>
        <dbReference type="EMBL" id="EGF98492.1"/>
    </source>
</evidence>
<feature type="region of interest" description="Disordered" evidence="1">
    <location>
        <begin position="445"/>
        <end position="464"/>
    </location>
</feature>